<organism evidence="2 3">
    <name type="scientific">Liparis tanakae</name>
    <name type="common">Tanaka's snailfish</name>
    <dbReference type="NCBI Taxonomy" id="230148"/>
    <lineage>
        <taxon>Eukaryota</taxon>
        <taxon>Metazoa</taxon>
        <taxon>Chordata</taxon>
        <taxon>Craniata</taxon>
        <taxon>Vertebrata</taxon>
        <taxon>Euteleostomi</taxon>
        <taxon>Actinopterygii</taxon>
        <taxon>Neopterygii</taxon>
        <taxon>Teleostei</taxon>
        <taxon>Neoteleostei</taxon>
        <taxon>Acanthomorphata</taxon>
        <taxon>Eupercaria</taxon>
        <taxon>Perciformes</taxon>
        <taxon>Cottioidei</taxon>
        <taxon>Cottales</taxon>
        <taxon>Liparidae</taxon>
        <taxon>Liparis</taxon>
    </lineage>
</organism>
<dbReference type="EMBL" id="SRLO01002203">
    <property type="protein sequence ID" value="TNN33561.1"/>
    <property type="molecule type" value="Genomic_DNA"/>
</dbReference>
<dbReference type="AlphaFoldDB" id="A0A4Z2EY99"/>
<gene>
    <name evidence="2" type="ORF">EYF80_056275</name>
</gene>
<feature type="compositionally biased region" description="Basic and acidic residues" evidence="1">
    <location>
        <begin position="35"/>
        <end position="47"/>
    </location>
</feature>
<protein>
    <submittedName>
        <fullName evidence="2">Uncharacterized protein</fullName>
    </submittedName>
</protein>
<comment type="caution">
    <text evidence="2">The sequence shown here is derived from an EMBL/GenBank/DDBJ whole genome shotgun (WGS) entry which is preliminary data.</text>
</comment>
<keyword evidence="3" id="KW-1185">Reference proteome</keyword>
<evidence type="ECO:0000256" key="1">
    <source>
        <dbReference type="SAM" id="MobiDB-lite"/>
    </source>
</evidence>
<name>A0A4Z2EY99_9TELE</name>
<feature type="region of interest" description="Disordered" evidence="1">
    <location>
        <begin position="26"/>
        <end position="62"/>
    </location>
</feature>
<evidence type="ECO:0000313" key="3">
    <source>
        <dbReference type="Proteomes" id="UP000314294"/>
    </source>
</evidence>
<dbReference type="Proteomes" id="UP000314294">
    <property type="component" value="Unassembled WGS sequence"/>
</dbReference>
<accession>A0A4Z2EY99</accession>
<reference evidence="2 3" key="1">
    <citation type="submission" date="2019-03" db="EMBL/GenBank/DDBJ databases">
        <title>First draft genome of Liparis tanakae, snailfish: a comprehensive survey of snailfish specific genes.</title>
        <authorList>
            <person name="Kim W."/>
            <person name="Song I."/>
            <person name="Jeong J.-H."/>
            <person name="Kim D."/>
            <person name="Kim S."/>
            <person name="Ryu S."/>
            <person name="Song J.Y."/>
            <person name="Lee S.K."/>
        </authorList>
    </citation>
    <scope>NUCLEOTIDE SEQUENCE [LARGE SCALE GENOMIC DNA]</scope>
    <source>
        <tissue evidence="2">Muscle</tissue>
    </source>
</reference>
<evidence type="ECO:0000313" key="2">
    <source>
        <dbReference type="EMBL" id="TNN33561.1"/>
    </source>
</evidence>
<proteinExistence type="predicted"/>
<sequence>MDTRLRRIYSQGLRCQGEGRLVMEVRRGGPVGDGGQKEGRLVMEVRRGGPVGDGGQKRRAGW</sequence>